<dbReference type="EMBL" id="CABFNQ020000692">
    <property type="protein sequence ID" value="CAH0023516.1"/>
    <property type="molecule type" value="Genomic_DNA"/>
</dbReference>
<dbReference type="AlphaFoldDB" id="A0A9N9YM10"/>
<evidence type="ECO:0000313" key="3">
    <source>
        <dbReference type="Proteomes" id="UP000696573"/>
    </source>
</evidence>
<keyword evidence="3" id="KW-1185">Reference proteome</keyword>
<protein>
    <submittedName>
        <fullName evidence="2">Uncharacterized protein</fullName>
    </submittedName>
</protein>
<accession>A0A9N9YM10</accession>
<evidence type="ECO:0000313" key="2">
    <source>
        <dbReference type="EMBL" id="CAH0023516.1"/>
    </source>
</evidence>
<name>A0A9N9YM10_9HYPO</name>
<organism evidence="2 3">
    <name type="scientific">Clonostachys rhizophaga</name>
    <dbReference type="NCBI Taxonomy" id="160324"/>
    <lineage>
        <taxon>Eukaryota</taxon>
        <taxon>Fungi</taxon>
        <taxon>Dikarya</taxon>
        <taxon>Ascomycota</taxon>
        <taxon>Pezizomycotina</taxon>
        <taxon>Sordariomycetes</taxon>
        <taxon>Hypocreomycetidae</taxon>
        <taxon>Hypocreales</taxon>
        <taxon>Bionectriaceae</taxon>
        <taxon>Clonostachys</taxon>
    </lineage>
</organism>
<dbReference type="Proteomes" id="UP000696573">
    <property type="component" value="Unassembled WGS sequence"/>
</dbReference>
<comment type="caution">
    <text evidence="2">The sequence shown here is derived from an EMBL/GenBank/DDBJ whole genome shotgun (WGS) entry which is preliminary data.</text>
</comment>
<feature type="compositionally biased region" description="Basic residues" evidence="1">
    <location>
        <begin position="93"/>
        <end position="106"/>
    </location>
</feature>
<proteinExistence type="predicted"/>
<sequence>MRAASQYGYRPFQTSTPRILFVLHTKTGKLLLDHHYCQRSTYLALDTLVYTWDTLLEKPFAMFVAVAAAAAVVICLNPRDPCQGIPGEGKGQRSQKKLKKAMKPTR</sequence>
<gene>
    <name evidence="2" type="ORF">CRHIZ90672A_00010960</name>
</gene>
<dbReference type="OrthoDB" id="10009520at2759"/>
<reference evidence="2" key="1">
    <citation type="submission" date="2021-10" db="EMBL/GenBank/DDBJ databases">
        <authorList>
            <person name="Piombo E."/>
        </authorList>
    </citation>
    <scope>NUCLEOTIDE SEQUENCE</scope>
</reference>
<evidence type="ECO:0000256" key="1">
    <source>
        <dbReference type="SAM" id="MobiDB-lite"/>
    </source>
</evidence>
<feature type="region of interest" description="Disordered" evidence="1">
    <location>
        <begin position="82"/>
        <end position="106"/>
    </location>
</feature>